<feature type="region of interest" description="Disordered" evidence="1">
    <location>
        <begin position="297"/>
        <end position="341"/>
    </location>
</feature>
<dbReference type="GeneID" id="9680945"/>
<dbReference type="AlphaFoldDB" id="C1MHB0"/>
<gene>
    <name evidence="2" type="ORF">MICPUCDRAFT_61270</name>
</gene>
<dbReference type="OMA" id="WDASERM"/>
<evidence type="ECO:0000313" key="2">
    <source>
        <dbReference type="EMBL" id="EEH60177.1"/>
    </source>
</evidence>
<feature type="region of interest" description="Disordered" evidence="1">
    <location>
        <begin position="14"/>
        <end position="64"/>
    </location>
</feature>
<dbReference type="RefSeq" id="XP_003054925.1">
    <property type="nucleotide sequence ID" value="XM_003054879.1"/>
</dbReference>
<protein>
    <submittedName>
        <fullName evidence="2">Predicted protein</fullName>
    </submittedName>
</protein>
<dbReference type="EMBL" id="GG663735">
    <property type="protein sequence ID" value="EEH60177.1"/>
    <property type="molecule type" value="Genomic_DNA"/>
</dbReference>
<organism evidence="3">
    <name type="scientific">Micromonas pusilla (strain CCMP1545)</name>
    <name type="common">Picoplanktonic green alga</name>
    <dbReference type="NCBI Taxonomy" id="564608"/>
    <lineage>
        <taxon>Eukaryota</taxon>
        <taxon>Viridiplantae</taxon>
        <taxon>Chlorophyta</taxon>
        <taxon>Mamiellophyceae</taxon>
        <taxon>Mamiellales</taxon>
        <taxon>Mamiellaceae</taxon>
        <taxon>Micromonas</taxon>
    </lineage>
</organism>
<feature type="compositionally biased region" description="Low complexity" evidence="1">
    <location>
        <begin position="53"/>
        <end position="64"/>
    </location>
</feature>
<feature type="region of interest" description="Disordered" evidence="1">
    <location>
        <begin position="163"/>
        <end position="199"/>
    </location>
</feature>
<accession>C1MHB0</accession>
<feature type="compositionally biased region" description="Pro residues" evidence="1">
    <location>
        <begin position="313"/>
        <end position="322"/>
    </location>
</feature>
<name>C1MHB0_MICPC</name>
<evidence type="ECO:0000256" key="1">
    <source>
        <dbReference type="SAM" id="MobiDB-lite"/>
    </source>
</evidence>
<feature type="compositionally biased region" description="Low complexity" evidence="1">
    <location>
        <begin position="303"/>
        <end position="312"/>
    </location>
</feature>
<evidence type="ECO:0000313" key="3">
    <source>
        <dbReference type="Proteomes" id="UP000001876"/>
    </source>
</evidence>
<keyword evidence="3" id="KW-1185">Reference proteome</keyword>
<reference evidence="2 3" key="1">
    <citation type="journal article" date="2009" name="Science">
        <title>Green evolution and dynamic adaptations revealed by genomes of the marine picoeukaryotes Micromonas.</title>
        <authorList>
            <person name="Worden A.Z."/>
            <person name="Lee J.H."/>
            <person name="Mock T."/>
            <person name="Rouze P."/>
            <person name="Simmons M.P."/>
            <person name="Aerts A.L."/>
            <person name="Allen A.E."/>
            <person name="Cuvelier M.L."/>
            <person name="Derelle E."/>
            <person name="Everett M.V."/>
            <person name="Foulon E."/>
            <person name="Grimwood J."/>
            <person name="Gundlach H."/>
            <person name="Henrissat B."/>
            <person name="Napoli C."/>
            <person name="McDonald S.M."/>
            <person name="Parker M.S."/>
            <person name="Rombauts S."/>
            <person name="Salamov A."/>
            <person name="Von Dassow P."/>
            <person name="Badger J.H."/>
            <person name="Coutinho P.M."/>
            <person name="Demir E."/>
            <person name="Dubchak I."/>
            <person name="Gentemann C."/>
            <person name="Eikrem W."/>
            <person name="Gready J.E."/>
            <person name="John U."/>
            <person name="Lanier W."/>
            <person name="Lindquist E.A."/>
            <person name="Lucas S."/>
            <person name="Mayer K.F."/>
            <person name="Moreau H."/>
            <person name="Not F."/>
            <person name="Otillar R."/>
            <person name="Panaud O."/>
            <person name="Pangilinan J."/>
            <person name="Paulsen I."/>
            <person name="Piegu B."/>
            <person name="Poliakov A."/>
            <person name="Robbens S."/>
            <person name="Schmutz J."/>
            <person name="Toulza E."/>
            <person name="Wyss T."/>
            <person name="Zelensky A."/>
            <person name="Zhou K."/>
            <person name="Armbrust E.V."/>
            <person name="Bhattacharya D."/>
            <person name="Goodenough U.W."/>
            <person name="Van de Peer Y."/>
            <person name="Grigoriev I.V."/>
        </authorList>
    </citation>
    <scope>NUCLEOTIDE SEQUENCE [LARGE SCALE GENOMIC DNA]</scope>
    <source>
        <strain evidence="2 3">CCMP1545</strain>
    </source>
</reference>
<sequence length="560" mass="58818">MSSAMLAPAAFAPARAMMSRGRSERRRRAVVVASDDGTTTGDASRKRNDDRASSSASASTSAPPSLPAFLSALGLMRRAVLAGGSARAALDAVTGNAPGVAAKGTIVNVLEDITGKSVSVGTLRLYPDGVVLRGLKIGDDVRVAKLVVRARAEPLLKVVREWNGKDGENGGGGGGADGRATPTTRLGRTPKPKPKPKPPLLIDSIRIKGLRSDNTTWRGVRTAFDLFAHAPGAVLISKLILYDARADITPHASYEGQLAPPRARALRLATLEMRDVDSRVPAAKLAGSVARIVEMGEGGGRVTRGSGTVISPRRPPPPPRAPPSISTRAPSPRRRPAANRDPFEAIRAVAPPSLMRVVDEAITPEALAVVNASQAAFESLAPLVAADAAAAAARAVEIARGASTGEMALDAGVVAALLAAGLPRRFLADGGALLVKLIESGVAVVLLERADVLRVLVERRLLERLLDLDLMDALLDRPELTKAMFRSGVVKGVLSNGVLEALLKTRSTEIATKVLRGEMLEVLMDTGLLPEMMTFRGGVDRPDWTPPTGSVDWEASIDWQ</sequence>
<proteinExistence type="predicted"/>
<dbReference type="KEGG" id="mpp:MICPUCDRAFT_61270"/>
<feature type="compositionally biased region" description="Basic and acidic residues" evidence="1">
    <location>
        <begin position="43"/>
        <end position="52"/>
    </location>
</feature>
<dbReference type="Proteomes" id="UP000001876">
    <property type="component" value="Unassembled WGS sequence"/>
</dbReference>
<dbReference type="OrthoDB" id="10638371at2759"/>